<reference evidence="2" key="1">
    <citation type="submission" date="2023-01" db="EMBL/GenBank/DDBJ databases">
        <authorList>
            <person name="Piombo E."/>
        </authorList>
    </citation>
    <scope>NUCLEOTIDE SEQUENCE</scope>
</reference>
<accession>A0AA35MF98</accession>
<keyword evidence="1" id="KW-0812">Transmembrane</keyword>
<evidence type="ECO:0000313" key="3">
    <source>
        <dbReference type="Proteomes" id="UP001160390"/>
    </source>
</evidence>
<gene>
    <name evidence="2" type="ORF">CCHLO57077_00015874</name>
</gene>
<feature type="transmembrane region" description="Helical" evidence="1">
    <location>
        <begin position="87"/>
        <end position="115"/>
    </location>
</feature>
<keyword evidence="1" id="KW-0472">Membrane</keyword>
<comment type="caution">
    <text evidence="2">The sequence shown here is derived from an EMBL/GenBank/DDBJ whole genome shotgun (WGS) entry which is preliminary data.</text>
</comment>
<name>A0AA35MF98_9HYPO</name>
<dbReference type="AlphaFoldDB" id="A0AA35MF98"/>
<sequence length="206" mass="23188">MALLIPPDQRPWIDNARWLNEKLDGEQMIDRTIGTQWRSYPSHRSHQASNYDYWQKRLLILEEEFNNVSPSRIRAWWYDARKGRDWALLWVQLCGFGFAIAAFLLAAVSTLVAALQAVEANRYAQQANTLASLANEYASNASTSDANQADPMTTFTTILVTGVTNFISTNVNQVNYNQATPAVGAREAMADLTRINRGLAVEDEQC</sequence>
<protein>
    <submittedName>
        <fullName evidence="2">Uncharacterized protein</fullName>
    </submittedName>
</protein>
<organism evidence="2 3">
    <name type="scientific">Clonostachys chloroleuca</name>
    <dbReference type="NCBI Taxonomy" id="1926264"/>
    <lineage>
        <taxon>Eukaryota</taxon>
        <taxon>Fungi</taxon>
        <taxon>Dikarya</taxon>
        <taxon>Ascomycota</taxon>
        <taxon>Pezizomycotina</taxon>
        <taxon>Sordariomycetes</taxon>
        <taxon>Hypocreomycetidae</taxon>
        <taxon>Hypocreales</taxon>
        <taxon>Bionectriaceae</taxon>
        <taxon>Clonostachys</taxon>
    </lineage>
</organism>
<dbReference type="Proteomes" id="UP001160390">
    <property type="component" value="Unassembled WGS sequence"/>
</dbReference>
<evidence type="ECO:0000313" key="2">
    <source>
        <dbReference type="EMBL" id="CAI6095892.1"/>
    </source>
</evidence>
<keyword evidence="1" id="KW-1133">Transmembrane helix</keyword>
<evidence type="ECO:0000256" key="1">
    <source>
        <dbReference type="SAM" id="Phobius"/>
    </source>
</evidence>
<proteinExistence type="predicted"/>
<keyword evidence="3" id="KW-1185">Reference proteome</keyword>
<dbReference type="EMBL" id="CABFNP030001271">
    <property type="protein sequence ID" value="CAI6095892.1"/>
    <property type="molecule type" value="Genomic_DNA"/>
</dbReference>